<reference evidence="2" key="1">
    <citation type="journal article" date="2018" name="Sci. Rep.">
        <title>Identification and DNA annotation of a plasmid isolated from Chromobacterium violaceum.</title>
        <authorList>
            <person name="Lima D.C."/>
            <person name="Nyberg L.K."/>
            <person name="Westerlund F."/>
            <person name="Batistuzzo de Medeiros S.R."/>
        </authorList>
    </citation>
    <scope>NUCLEOTIDE SEQUENCE</scope>
    <source>
        <strain evidence="2">ATCC 12472</strain>
        <plasmid evidence="2">pChV1</plasmid>
    </source>
</reference>
<feature type="region of interest" description="Disordered" evidence="1">
    <location>
        <begin position="31"/>
        <end position="50"/>
    </location>
</feature>
<dbReference type="EMBL" id="MG651603">
    <property type="protein sequence ID" value="AVV48123.1"/>
    <property type="molecule type" value="Genomic_DNA"/>
</dbReference>
<sequence length="388" mass="42567">MTVIRKRFLMMQAPAHPLLKAANYDPRSKKNQLASNFAPNSPLSKPTSTLATEQDAALLDLLPDLAANISHSVESELPGTEVMLGGGTALTLKHTATGRLGPASRNMRDLDFDLEVANGKAFDAGTATTPKQYLENHTKTVTDALAAVLPPGSRLFRPASVTGNNTLMCNYFGHLEISFHMESLAAPGKPGSEERSTVTGKTYRLLNDASHLAMSLNALQARLGRPDKLWKNLQDPLVLAASQPEQDEQDKTVAKVGQILAAPAADSAVSRKVLAGYNQLAGDGTIRGIEPIKTADGRELQPARMFGYTNKKQESIAQMNLYWNPARHYWRLKNDVRPMTEQAHFHQDFKDSYAAIINTVLDDLTQTAGREGRTAKHDWPRFLTKLKF</sequence>
<proteinExistence type="predicted"/>
<keyword evidence="2" id="KW-0614">Plasmid</keyword>
<geneLocation type="plasmid" evidence="2">
    <name>pChV1</name>
</geneLocation>
<dbReference type="AlphaFoldDB" id="A0A2R4K2L0"/>
<protein>
    <submittedName>
        <fullName evidence="2">Uncharacterized protein</fullName>
    </submittedName>
</protein>
<evidence type="ECO:0000256" key="1">
    <source>
        <dbReference type="SAM" id="MobiDB-lite"/>
    </source>
</evidence>
<accession>A0A2R4K2L0</accession>
<organism evidence="2">
    <name type="scientific">Chromobacterium violaceum</name>
    <dbReference type="NCBI Taxonomy" id="536"/>
    <lineage>
        <taxon>Bacteria</taxon>
        <taxon>Pseudomonadati</taxon>
        <taxon>Pseudomonadota</taxon>
        <taxon>Betaproteobacteria</taxon>
        <taxon>Neisseriales</taxon>
        <taxon>Chromobacteriaceae</taxon>
        <taxon>Chromobacterium</taxon>
    </lineage>
</organism>
<name>A0A2R4K2L0_CHRVL</name>
<evidence type="ECO:0000313" key="2">
    <source>
        <dbReference type="EMBL" id="AVV48123.1"/>
    </source>
</evidence>